<dbReference type="Proteomes" id="UP000316473">
    <property type="component" value="Chromosome"/>
</dbReference>
<reference evidence="3 4" key="1">
    <citation type="submission" date="2019-06" db="EMBL/GenBank/DDBJ databases">
        <title>Nitrosomonas stercoris KYUHI-S whole genome shotgun sequence.</title>
        <authorList>
            <person name="Nakagawa T."/>
            <person name="Tsuchiya Y."/>
            <person name="Takahashi R."/>
        </authorList>
    </citation>
    <scope>NUCLEOTIDE SEQUENCE [LARGE SCALE GENOMIC DNA]</scope>
    <source>
        <strain evidence="3 4">KYUHI-S</strain>
    </source>
</reference>
<dbReference type="InterPro" id="IPR037914">
    <property type="entry name" value="SpoVT-AbrB_sf"/>
</dbReference>
<dbReference type="NCBIfam" id="TIGR01439">
    <property type="entry name" value="lp_hng_hel_AbrB"/>
    <property type="match status" value="1"/>
</dbReference>
<dbReference type="Pfam" id="PF04014">
    <property type="entry name" value="MazE_antitoxin"/>
    <property type="match status" value="1"/>
</dbReference>
<gene>
    <name evidence="3" type="ORF">Nstercoris_00851</name>
</gene>
<protein>
    <recommendedName>
        <fullName evidence="2">SpoVT-AbrB domain-containing protein</fullName>
    </recommendedName>
</protein>
<name>A0A4Y1YKC5_9PROT</name>
<dbReference type="GO" id="GO:0003677">
    <property type="term" value="F:DNA binding"/>
    <property type="evidence" value="ECO:0007669"/>
    <property type="project" value="UniProtKB-UniRule"/>
</dbReference>
<dbReference type="AlphaFoldDB" id="A0A4Y1YKC5"/>
<organism evidence="3 4">
    <name type="scientific">Nitrosomonas stercoris</name>
    <dbReference type="NCBI Taxonomy" id="1444684"/>
    <lineage>
        <taxon>Bacteria</taxon>
        <taxon>Pseudomonadati</taxon>
        <taxon>Pseudomonadota</taxon>
        <taxon>Betaproteobacteria</taxon>
        <taxon>Nitrosomonadales</taxon>
        <taxon>Nitrosomonadaceae</taxon>
        <taxon>Nitrosomonas</taxon>
    </lineage>
</organism>
<sequence length="85" mass="9609">MNQAIMSQGGRVVVPKKFRNKLGIKEGDVVIWKEEGGQIILTSRRKEVERAERFFEQMMADYSGGSLADELIAERRAEAAHEEDA</sequence>
<dbReference type="PROSITE" id="PS51740">
    <property type="entry name" value="SPOVT_ABRB"/>
    <property type="match status" value="1"/>
</dbReference>
<dbReference type="SMART" id="SM00966">
    <property type="entry name" value="SpoVT_AbrB"/>
    <property type="match status" value="1"/>
</dbReference>
<evidence type="ECO:0000256" key="1">
    <source>
        <dbReference type="PROSITE-ProRule" id="PRU01076"/>
    </source>
</evidence>
<feature type="domain" description="SpoVT-AbrB" evidence="2">
    <location>
        <begin position="1"/>
        <end position="46"/>
    </location>
</feature>
<proteinExistence type="predicted"/>
<dbReference type="KEGG" id="nst:Nstercoris_00851"/>
<keyword evidence="1" id="KW-0238">DNA-binding</keyword>
<accession>A0A4Y1YKC5</accession>
<dbReference type="EMBL" id="AP019755">
    <property type="protein sequence ID" value="BBL34612.1"/>
    <property type="molecule type" value="Genomic_DNA"/>
</dbReference>
<evidence type="ECO:0000259" key="2">
    <source>
        <dbReference type="PROSITE" id="PS51740"/>
    </source>
</evidence>
<evidence type="ECO:0000313" key="3">
    <source>
        <dbReference type="EMBL" id="BBL34612.1"/>
    </source>
</evidence>
<dbReference type="SUPFAM" id="SSF89447">
    <property type="entry name" value="AbrB/MazE/MraZ-like"/>
    <property type="match status" value="1"/>
</dbReference>
<dbReference type="InterPro" id="IPR007159">
    <property type="entry name" value="SpoVT-AbrB_dom"/>
</dbReference>
<dbReference type="Gene3D" id="2.10.260.10">
    <property type="match status" value="1"/>
</dbReference>
<keyword evidence="4" id="KW-1185">Reference proteome</keyword>
<evidence type="ECO:0000313" key="4">
    <source>
        <dbReference type="Proteomes" id="UP000316473"/>
    </source>
</evidence>